<dbReference type="PROSITE" id="PS51782">
    <property type="entry name" value="LYSM"/>
    <property type="match status" value="1"/>
</dbReference>
<dbReference type="GO" id="GO:0008061">
    <property type="term" value="F:chitin binding"/>
    <property type="evidence" value="ECO:0007669"/>
    <property type="project" value="UniProtKB-KW"/>
</dbReference>
<dbReference type="SUPFAM" id="SSF54106">
    <property type="entry name" value="LysM domain"/>
    <property type="match status" value="1"/>
</dbReference>
<dbReference type="Proteomes" id="UP000007963">
    <property type="component" value="Unassembled WGS sequence"/>
</dbReference>
<reference evidence="5" key="1">
    <citation type="submission" date="2005-09" db="EMBL/GenBank/DDBJ databases">
        <title>Annotation of the Aspergillus terreus NIH2624 genome.</title>
        <authorList>
            <person name="Birren B.W."/>
            <person name="Lander E.S."/>
            <person name="Galagan J.E."/>
            <person name="Nusbaum C."/>
            <person name="Devon K."/>
            <person name="Henn M."/>
            <person name="Ma L.-J."/>
            <person name="Jaffe D.B."/>
            <person name="Butler J."/>
            <person name="Alvarez P."/>
            <person name="Gnerre S."/>
            <person name="Grabherr M."/>
            <person name="Kleber M."/>
            <person name="Mauceli E.W."/>
            <person name="Brockman W."/>
            <person name="Rounsley S."/>
            <person name="Young S.K."/>
            <person name="LaButti K."/>
            <person name="Pushparaj V."/>
            <person name="DeCaprio D."/>
            <person name="Crawford M."/>
            <person name="Koehrsen M."/>
            <person name="Engels R."/>
            <person name="Montgomery P."/>
            <person name="Pearson M."/>
            <person name="Howarth C."/>
            <person name="Larson L."/>
            <person name="Luoma S."/>
            <person name="White J."/>
            <person name="Alvarado L."/>
            <person name="Kodira C.D."/>
            <person name="Zeng Q."/>
            <person name="Oleary S."/>
            <person name="Yandava C."/>
            <person name="Denning D.W."/>
            <person name="Nierman W.C."/>
            <person name="Milne T."/>
            <person name="Madden K."/>
        </authorList>
    </citation>
    <scope>NUCLEOTIDE SEQUENCE [LARGE SCALE GENOMIC DNA]</scope>
    <source>
        <strain evidence="5">NIH 2624 / FGSC A1156</strain>
    </source>
</reference>
<gene>
    <name evidence="4" type="ORF">ATEG_06271</name>
</gene>
<dbReference type="InterPro" id="IPR052210">
    <property type="entry name" value="LysM1-like"/>
</dbReference>
<dbReference type="GeneID" id="4322128"/>
<sequence length="199" mass="20638">MCLPINATESTTVSNCNCFTQVYGYMNGDYQCDDIESDCGITATELTAWNPWLAGDCDAALYANITDNDSRAVCIGVGSETSTTTTTAATTGSATTTTSAAPTQTGVGPTCTNLWLGYAYCVKGPATTKTTSITSVGPTQTGTAANCDKYHMVVDGDSCSAIESEYDITFAQLYTWNPAIGSDCNALVIGYAVCVGVSS</sequence>
<dbReference type="AlphaFoldDB" id="Q0CJ63"/>
<dbReference type="EMBL" id="CH476602">
    <property type="protein sequence ID" value="EAU32815.1"/>
    <property type="molecule type" value="Genomic_DNA"/>
</dbReference>
<dbReference type="STRING" id="341663.Q0CJ63"/>
<dbReference type="InterPro" id="IPR036779">
    <property type="entry name" value="LysM_dom_sf"/>
</dbReference>
<dbReference type="PANTHER" id="PTHR34997">
    <property type="entry name" value="AM15"/>
    <property type="match status" value="1"/>
</dbReference>
<dbReference type="PANTHER" id="PTHR34997:SF18">
    <property type="entry name" value="LYSM DOMAIN-CONTAINING PROTEIN"/>
    <property type="match status" value="1"/>
</dbReference>
<evidence type="ECO:0000313" key="5">
    <source>
        <dbReference type="Proteomes" id="UP000007963"/>
    </source>
</evidence>
<evidence type="ECO:0000259" key="3">
    <source>
        <dbReference type="PROSITE" id="PS51782"/>
    </source>
</evidence>
<dbReference type="Pfam" id="PF01476">
    <property type="entry name" value="LysM"/>
    <property type="match status" value="1"/>
</dbReference>
<dbReference type="CDD" id="cd00118">
    <property type="entry name" value="LysM"/>
    <property type="match status" value="1"/>
</dbReference>
<evidence type="ECO:0000256" key="1">
    <source>
        <dbReference type="ARBA" id="ARBA00022669"/>
    </source>
</evidence>
<proteinExistence type="predicted"/>
<name>Q0CJ63_ASPTN</name>
<dbReference type="HOGENOM" id="CLU_1371935_0_0_1"/>
<feature type="domain" description="LysM" evidence="3">
    <location>
        <begin position="149"/>
        <end position="195"/>
    </location>
</feature>
<dbReference type="SMART" id="SM00257">
    <property type="entry name" value="LysM"/>
    <property type="match status" value="1"/>
</dbReference>
<protein>
    <recommendedName>
        <fullName evidence="3">LysM domain-containing protein</fullName>
    </recommendedName>
</protein>
<keyword evidence="2" id="KW-0843">Virulence</keyword>
<keyword evidence="1" id="KW-0147">Chitin-binding</keyword>
<organism evidence="4 5">
    <name type="scientific">Aspergillus terreus (strain NIH 2624 / FGSC A1156)</name>
    <dbReference type="NCBI Taxonomy" id="341663"/>
    <lineage>
        <taxon>Eukaryota</taxon>
        <taxon>Fungi</taxon>
        <taxon>Dikarya</taxon>
        <taxon>Ascomycota</taxon>
        <taxon>Pezizomycotina</taxon>
        <taxon>Eurotiomycetes</taxon>
        <taxon>Eurotiomycetidae</taxon>
        <taxon>Eurotiales</taxon>
        <taxon>Aspergillaceae</taxon>
        <taxon>Aspergillus</taxon>
        <taxon>Aspergillus subgen. Circumdati</taxon>
    </lineage>
</organism>
<dbReference type="VEuPathDB" id="FungiDB:ATEG_06271"/>
<accession>Q0CJ63</accession>
<dbReference type="OMA" id="ITHAFGM"/>
<dbReference type="OrthoDB" id="5985073at2759"/>
<dbReference type="Gene3D" id="3.10.350.10">
    <property type="entry name" value="LysM domain"/>
    <property type="match status" value="2"/>
</dbReference>
<evidence type="ECO:0000313" key="4">
    <source>
        <dbReference type="EMBL" id="EAU32815.1"/>
    </source>
</evidence>
<evidence type="ECO:0000256" key="2">
    <source>
        <dbReference type="ARBA" id="ARBA00023026"/>
    </source>
</evidence>
<dbReference type="InterPro" id="IPR018392">
    <property type="entry name" value="LysM"/>
</dbReference>
<dbReference type="RefSeq" id="XP_001215449.1">
    <property type="nucleotide sequence ID" value="XM_001215449.1"/>
</dbReference>